<feature type="domain" description="TnsA endonuclease N-terminal" evidence="2">
    <location>
        <begin position="41"/>
        <end position="138"/>
    </location>
</feature>
<keyword evidence="1" id="KW-0269">Exonuclease</keyword>
<keyword evidence="1" id="KW-0378">Hydrolase</keyword>
<keyword evidence="1" id="KW-0255">Endonuclease</keyword>
<comment type="function">
    <text evidence="1">During phage morphogenesis, plays an essential role in the head-tail joining step. The associated nuclease activity is essential for morphogenesis, possibly by cleaving packaged DNA to enable the joining of heads to tails. Displays both exo- and endonuclease activity.</text>
</comment>
<reference evidence="3 4" key="1">
    <citation type="journal article" date="2010" name="Environ. Microbiol.">
        <title>Genomic analysis of oceanic cyanobacterial myoviruses compared with T4-like myoviruses from diverse hosts and environments.</title>
        <authorList>
            <person name="Sullivan M.B."/>
            <person name="Huang K.H."/>
            <person name="Ignacio-Espinoza J.C."/>
            <person name="Berlin A.M."/>
            <person name="Kelly L."/>
            <person name="Weigele P.R."/>
            <person name="DeFrancesco A.S."/>
            <person name="Kern S.E."/>
            <person name="Thompson L.R."/>
            <person name="Young S."/>
            <person name="Yandava C."/>
            <person name="Fu R."/>
            <person name="Krastins B."/>
            <person name="Chase M."/>
            <person name="Sarracino D."/>
            <person name="Osburne M.S."/>
            <person name="Henn M.R."/>
            <person name="Chisholm S.W."/>
        </authorList>
    </citation>
    <scope>NUCLEOTIDE SEQUENCE [LARGE SCALE GENOMIC DNA]</scope>
    <source>
        <strain evidence="3">M4-259</strain>
    </source>
</reference>
<dbReference type="GO" id="GO:0004519">
    <property type="term" value="F:endonuclease activity"/>
    <property type="evidence" value="ECO:0007669"/>
    <property type="project" value="UniProtKB-UniRule"/>
</dbReference>
<dbReference type="InterPro" id="IPR014833">
    <property type="entry name" value="TnsA_N"/>
</dbReference>
<gene>
    <name evidence="3" type="primary">gp4</name>
    <name evidence="3" type="ORF">PHM2_018</name>
</gene>
<evidence type="ECO:0000259" key="2">
    <source>
        <dbReference type="Pfam" id="PF08722"/>
    </source>
</evidence>
<dbReference type="EMBL" id="GU075905">
    <property type="protein sequence ID" value="ADO99796.1"/>
    <property type="molecule type" value="Genomic_DNA"/>
</dbReference>
<dbReference type="EC" id="3.1.-.-" evidence="1"/>
<name>E3SSL8_9CAUD</name>
<feature type="active site" evidence="1">
    <location>
        <position position="70"/>
    </location>
</feature>
<comment type="similarity">
    <text evidence="1">Belongs to the Caudovirales head completion nuclease family.</text>
</comment>
<dbReference type="Proteomes" id="UP000006538">
    <property type="component" value="Segment"/>
</dbReference>
<dbReference type="RefSeq" id="YP_004323387.1">
    <property type="nucleotide sequence ID" value="NC_015284.1"/>
</dbReference>
<evidence type="ECO:0000256" key="1">
    <source>
        <dbReference type="HAMAP-Rule" id="MF_04160"/>
    </source>
</evidence>
<dbReference type="HAMAP" id="MF_04160">
    <property type="entry name" value="NUCL_HEAD_T4"/>
    <property type="match status" value="1"/>
</dbReference>
<dbReference type="Pfam" id="PF08722">
    <property type="entry name" value="Tn7_TnsA-like_N"/>
    <property type="match status" value="1"/>
</dbReference>
<accession>E3SSL8</accession>
<dbReference type="GO" id="GO:0004527">
    <property type="term" value="F:exonuclease activity"/>
    <property type="evidence" value="ECO:0007669"/>
    <property type="project" value="UniProtKB-UniRule"/>
</dbReference>
<protein>
    <recommendedName>
        <fullName evidence="1">Head completion nuclease</fullName>
        <ecNumber evidence="1">3.1.-.-</ecNumber>
    </recommendedName>
</protein>
<organism evidence="3 4">
    <name type="scientific">Prochlorococcus phage P-HM2</name>
    <dbReference type="NCBI Taxonomy" id="445696"/>
    <lineage>
        <taxon>Viruses</taxon>
        <taxon>Duplodnaviria</taxon>
        <taxon>Heunggongvirae</taxon>
        <taxon>Uroviricota</taxon>
        <taxon>Caudoviricetes</taxon>
        <taxon>Eurybiavirus</taxon>
        <taxon>Eurybiavirus PHM2</taxon>
    </lineage>
</organism>
<sequence>MLNFKKGKYRVKNYRKYMGDPTGVVYRSGWEHEVMKWCDANPNVKRWWSEEIAIPYRKPTDGKFHRYFPDFYWEIVQDGKLKKYLIEVKPKRQTEKPKNPRSKTYLKECKEYAVNQAKFIVGREWALDHGAEFVVITERDLKIRWTGRKSKRK</sequence>
<evidence type="ECO:0000313" key="3">
    <source>
        <dbReference type="EMBL" id="ADO99796.1"/>
    </source>
</evidence>
<dbReference type="KEGG" id="vg:10327889"/>
<keyword evidence="4" id="KW-1185">Reference proteome</keyword>
<feature type="active site" evidence="1">
    <location>
        <position position="89"/>
    </location>
</feature>
<proteinExistence type="inferred from homology"/>
<evidence type="ECO:0000313" key="4">
    <source>
        <dbReference type="Proteomes" id="UP000006538"/>
    </source>
</evidence>
<dbReference type="GeneID" id="10327889"/>
<keyword evidence="1" id="KW-0540">Nuclease</keyword>
<dbReference type="Gene3D" id="3.40.91.30">
    <property type="match status" value="1"/>
</dbReference>
<dbReference type="InterPro" id="IPR046390">
    <property type="entry name" value="NUCL_HEAD_T4"/>
</dbReference>
<dbReference type="OrthoDB" id="13184at10239"/>
<feature type="active site" evidence="1">
    <location>
        <position position="31"/>
    </location>
</feature>